<reference evidence="3 4" key="1">
    <citation type="submission" date="2016-12" db="EMBL/GenBank/DDBJ databases">
        <title>Discovery of methanogenic haloarchaea.</title>
        <authorList>
            <person name="Sorokin D.Y."/>
            <person name="Makarova K.S."/>
            <person name="Abbas B."/>
            <person name="Ferrer M."/>
            <person name="Golyshin P.N."/>
        </authorList>
    </citation>
    <scope>NUCLEOTIDE SEQUENCE [LARGE SCALE GENOMIC DNA]</scope>
    <source>
        <strain evidence="3">AMET1</strain>
    </source>
</reference>
<dbReference type="InterPro" id="IPR036422">
    <property type="entry name" value="RuBisCO_lsu_N_sf"/>
</dbReference>
<evidence type="ECO:0000313" key="3">
    <source>
        <dbReference type="EMBL" id="OUJ18796.1"/>
    </source>
</evidence>
<dbReference type="Pfam" id="PF02788">
    <property type="entry name" value="RuBisCO_large_N"/>
    <property type="match status" value="1"/>
</dbReference>
<dbReference type="Gene3D" id="3.20.20.110">
    <property type="entry name" value="Ribulose bisphosphate carboxylase, large subunit, C-terminal domain"/>
    <property type="match status" value="1"/>
</dbReference>
<dbReference type="Proteomes" id="UP000195137">
    <property type="component" value="Unassembled WGS sequence"/>
</dbReference>
<keyword evidence="4" id="KW-1185">Reference proteome</keyword>
<dbReference type="InterPro" id="IPR033966">
    <property type="entry name" value="RuBisCO"/>
</dbReference>
<evidence type="ECO:0000259" key="1">
    <source>
        <dbReference type="Pfam" id="PF00016"/>
    </source>
</evidence>
<gene>
    <name evidence="3" type="ORF">AMET1_0447</name>
</gene>
<dbReference type="Gene3D" id="3.30.70.150">
    <property type="entry name" value="RuBisCO large subunit, N-terminal domain"/>
    <property type="match status" value="1"/>
</dbReference>
<dbReference type="SFLD" id="SFLDG00301">
    <property type="entry name" value="RuBisCO-like_proteins"/>
    <property type="match status" value="1"/>
</dbReference>
<dbReference type="GO" id="GO:0016984">
    <property type="term" value="F:ribulose-bisphosphate carboxylase activity"/>
    <property type="evidence" value="ECO:0007669"/>
    <property type="project" value="InterPro"/>
</dbReference>
<proteinExistence type="predicted"/>
<feature type="domain" description="Ribulose bisphosphate carboxylase large subunit C-terminal" evidence="1">
    <location>
        <begin position="114"/>
        <end position="391"/>
    </location>
</feature>
<dbReference type="InterPro" id="IPR036376">
    <property type="entry name" value="RuBisCO_lsu_C_sf"/>
</dbReference>
<dbReference type="GO" id="GO:0015977">
    <property type="term" value="P:carbon fixation"/>
    <property type="evidence" value="ECO:0007669"/>
    <property type="project" value="InterPro"/>
</dbReference>
<comment type="caution">
    <text evidence="3">The sequence shown here is derived from an EMBL/GenBank/DDBJ whole genome shotgun (WGS) entry which is preliminary data.</text>
</comment>
<dbReference type="SUPFAM" id="SSF54966">
    <property type="entry name" value="RuBisCO, large subunit, small (N-terminal) domain"/>
    <property type="match status" value="1"/>
</dbReference>
<dbReference type="PANTHER" id="PTHR42704">
    <property type="entry name" value="RIBULOSE BISPHOSPHATE CARBOXYLASE"/>
    <property type="match status" value="1"/>
</dbReference>
<organism evidence="3 4">
    <name type="scientific">Methanonatronarchaeum thermophilum</name>
    <dbReference type="NCBI Taxonomy" id="1927129"/>
    <lineage>
        <taxon>Archaea</taxon>
        <taxon>Methanobacteriati</taxon>
        <taxon>Methanobacteriota</taxon>
        <taxon>Methanonatronarchaeia</taxon>
        <taxon>Methanonatronarchaeales</taxon>
        <taxon>Methanonatronarchaeaceae</taxon>
        <taxon>Methanonatronarchaeum</taxon>
    </lineage>
</organism>
<protein>
    <submittedName>
        <fullName evidence="3">Ribulose 15-bisphosphate carboxylase large subunit RbcL</fullName>
    </submittedName>
</protein>
<dbReference type="SFLD" id="SFLDS00014">
    <property type="entry name" value="RuBisCO"/>
    <property type="match status" value="1"/>
</dbReference>
<dbReference type="SUPFAM" id="SSF51649">
    <property type="entry name" value="RuBisCo, C-terminal domain"/>
    <property type="match status" value="1"/>
</dbReference>
<dbReference type="PANTHER" id="PTHR42704:SF17">
    <property type="entry name" value="RIBULOSE BISPHOSPHATE CARBOXYLASE LARGE CHAIN"/>
    <property type="match status" value="1"/>
</dbReference>
<feature type="domain" description="Ribulose bisphosphate carboxylase large subunit ferrodoxin-like N-terminal" evidence="2">
    <location>
        <begin position="3"/>
        <end position="103"/>
    </location>
</feature>
<dbReference type="InterPro" id="IPR000685">
    <property type="entry name" value="RuBisCO_lsu_C"/>
</dbReference>
<name>A0A1Y3GHD5_9EURY</name>
<accession>A0A1Y3GHD5</accession>
<dbReference type="Pfam" id="PF00016">
    <property type="entry name" value="RuBisCO_large"/>
    <property type="match status" value="1"/>
</dbReference>
<evidence type="ECO:0000313" key="4">
    <source>
        <dbReference type="Proteomes" id="UP000195137"/>
    </source>
</evidence>
<dbReference type="AlphaFoldDB" id="A0A1Y3GHD5"/>
<dbReference type="EMBL" id="MRZU01000003">
    <property type="protein sequence ID" value="OUJ18796.1"/>
    <property type="molecule type" value="Genomic_DNA"/>
</dbReference>
<dbReference type="InterPro" id="IPR017443">
    <property type="entry name" value="RuBisCO_lsu_fd_N"/>
</dbReference>
<dbReference type="RefSeq" id="WP_086636855.1">
    <property type="nucleotide sequence ID" value="NZ_MRZU01000003.1"/>
</dbReference>
<evidence type="ECO:0000259" key="2">
    <source>
        <dbReference type="Pfam" id="PF02788"/>
    </source>
</evidence>
<dbReference type="GO" id="GO:0000287">
    <property type="term" value="F:magnesium ion binding"/>
    <property type="evidence" value="ECO:0007669"/>
    <property type="project" value="InterPro"/>
</dbReference>
<sequence length="398" mass="43568">MSLLATYYVESEMSLVEAGREIALEESVGTWTQVHTSTDWIEKELKATVDSVDKDNNIVVVDYPDKLFEYDNIPQILSIVAGNLFGLSELKNVRLENLKFPEKAVKMYSGPKHNIKDLKEFVDAENRPLVGTIVKPKVGLSPKETSKVAYEAAIGGVDLIKDDETLTNQDFCGYIDRVVNVMEMLDKAKEEGHGNTFYAVNITSSCNEIVDRAVNAVEHGANMVMVDVITTGYSALKMISNAVDVPVHVHRTMHAAMTRNPKHGISMLPISKLVRLCGGTQLHTGSYHGKMHGNTKEIDACKQALTTEWHGLKNVLPVASGGIHPGLVANNLDGYGENCIVQAGGGIHGHPDGTQAGAKAMKQAIDAWTKKIPTKQYAETHKELKTALNHWEKSTTPP</sequence>